<dbReference type="AlphaFoldDB" id="A0A1N6GKB8"/>
<feature type="chain" id="PRO_5012636281" evidence="1">
    <location>
        <begin position="23"/>
        <end position="452"/>
    </location>
</feature>
<dbReference type="EMBL" id="FSRJ01000003">
    <property type="protein sequence ID" value="SIO07975.1"/>
    <property type="molecule type" value="Genomic_DNA"/>
</dbReference>
<proteinExistence type="predicted"/>
<dbReference type="InterPro" id="IPR006059">
    <property type="entry name" value="SBP"/>
</dbReference>
<dbReference type="STRING" id="232089.SAMN05443544_2655"/>
<evidence type="ECO:0000313" key="3">
    <source>
        <dbReference type="Proteomes" id="UP000184699"/>
    </source>
</evidence>
<name>A0A1N6GKB8_9MICO</name>
<feature type="signal peptide" evidence="1">
    <location>
        <begin position="1"/>
        <end position="22"/>
    </location>
</feature>
<keyword evidence="1" id="KW-0732">Signal</keyword>
<dbReference type="Proteomes" id="UP000184699">
    <property type="component" value="Unassembled WGS sequence"/>
</dbReference>
<evidence type="ECO:0000313" key="2">
    <source>
        <dbReference type="EMBL" id="SIO07975.1"/>
    </source>
</evidence>
<dbReference type="Pfam" id="PF01547">
    <property type="entry name" value="SBP_bac_1"/>
    <property type="match status" value="1"/>
</dbReference>
<dbReference type="OrthoDB" id="2644341at2"/>
<keyword evidence="3" id="KW-1185">Reference proteome</keyword>
<organism evidence="2 3">
    <name type="scientific">Agromyces cerinus subsp. cerinus</name>
    <dbReference type="NCBI Taxonomy" id="232089"/>
    <lineage>
        <taxon>Bacteria</taxon>
        <taxon>Bacillati</taxon>
        <taxon>Actinomycetota</taxon>
        <taxon>Actinomycetes</taxon>
        <taxon>Micrococcales</taxon>
        <taxon>Microbacteriaceae</taxon>
        <taxon>Agromyces</taxon>
    </lineage>
</organism>
<dbReference type="PANTHER" id="PTHR43649:SF16">
    <property type="entry name" value="SUGAR-BINDING LIPOPROTEIN"/>
    <property type="match status" value="1"/>
</dbReference>
<dbReference type="SUPFAM" id="SSF53850">
    <property type="entry name" value="Periplasmic binding protein-like II"/>
    <property type="match status" value="1"/>
</dbReference>
<reference evidence="3" key="1">
    <citation type="submission" date="2016-11" db="EMBL/GenBank/DDBJ databases">
        <authorList>
            <person name="Varghese N."/>
            <person name="Submissions S."/>
        </authorList>
    </citation>
    <scope>NUCLEOTIDE SEQUENCE [LARGE SCALE GENOMIC DNA]</scope>
    <source>
        <strain evidence="3">DSM 8595</strain>
    </source>
</reference>
<dbReference type="InterPro" id="IPR050490">
    <property type="entry name" value="Bact_solute-bd_prot1"/>
</dbReference>
<evidence type="ECO:0000256" key="1">
    <source>
        <dbReference type="SAM" id="SignalP"/>
    </source>
</evidence>
<protein>
    <submittedName>
        <fullName evidence="2">ABC-type glycerol-3-phosphate transport system, substrate-binding protein</fullName>
    </submittedName>
</protein>
<dbReference type="PROSITE" id="PS51257">
    <property type="entry name" value="PROKAR_LIPOPROTEIN"/>
    <property type="match status" value="1"/>
</dbReference>
<gene>
    <name evidence="2" type="ORF">SAMN05443544_2655</name>
</gene>
<sequence length="452" mass="48826">MKSPRKVVIAGIAAFAMVGALAACSSGGSESGKTELRVATFPPGADAAAYEAFDAQEKQFEKANPDIDIIGVEYEWEGPTFAVQLAGGSLPDVFTVPFTDSKTLLENGQLMDVTDEIEELGYTDSFNPVILDGVTDSEGRIFGFPRQAYAMGLHYNRTLFEEAGLDPDSPPTTWDEVREDAKVIADKTGKAGYMQMTQNNTGGWQLTAATVARGGSTQTDNGDGTYTSTIANDGTKASLEFLKELRWEDDSLGSNFLLDWGSINQEFAAGNIGMYTTGSDIYTALVRDFSLNPDDYGLTVIPIENDGGTLGGGDIAVVSPTVDEQTKAAAVTWIDWFYMQKLLNEDAAVLDAKTLAESDQAVGTPLLPVLNREAYEQSLVWIEPYINVPRDQMTPFIEGIWEQTPVGEPKGKTQEIYALLDPVVQAVLTDQNADIDALLAQADEEAQALLDE</sequence>
<accession>A0A1N6GKB8</accession>
<dbReference type="PANTHER" id="PTHR43649">
    <property type="entry name" value="ARABINOSE-BINDING PROTEIN-RELATED"/>
    <property type="match status" value="1"/>
</dbReference>
<dbReference type="RefSeq" id="WP_074260771.1">
    <property type="nucleotide sequence ID" value="NZ_FSRJ01000003.1"/>
</dbReference>
<dbReference type="Gene3D" id="3.40.190.10">
    <property type="entry name" value="Periplasmic binding protein-like II"/>
    <property type="match status" value="1"/>
</dbReference>